<dbReference type="STRING" id="563176.SAMN04488090_2336"/>
<accession>A0A1G9PVW9</accession>
<evidence type="ECO:0000256" key="3">
    <source>
        <dbReference type="ARBA" id="ARBA00022630"/>
    </source>
</evidence>
<dbReference type="Gene3D" id="3.10.520.10">
    <property type="entry name" value="ApbE-like domains"/>
    <property type="match status" value="1"/>
</dbReference>
<dbReference type="SUPFAM" id="SSF143631">
    <property type="entry name" value="ApbE-like"/>
    <property type="match status" value="1"/>
</dbReference>
<proteinExistence type="inferred from homology"/>
<evidence type="ECO:0000256" key="11">
    <source>
        <dbReference type="PIRSR" id="PIRSR006268-2"/>
    </source>
</evidence>
<evidence type="ECO:0000256" key="8">
    <source>
        <dbReference type="ARBA" id="ARBA00031306"/>
    </source>
</evidence>
<evidence type="ECO:0000256" key="5">
    <source>
        <dbReference type="ARBA" id="ARBA00022723"/>
    </source>
</evidence>
<feature type="chain" id="PRO_5039940907" description="FAD:protein FMN transferase" evidence="12">
    <location>
        <begin position="19"/>
        <end position="329"/>
    </location>
</feature>
<organism evidence="13 14">
    <name type="scientific">Siphonobacter aquaeclarae</name>
    <dbReference type="NCBI Taxonomy" id="563176"/>
    <lineage>
        <taxon>Bacteria</taxon>
        <taxon>Pseudomonadati</taxon>
        <taxon>Bacteroidota</taxon>
        <taxon>Cytophagia</taxon>
        <taxon>Cytophagales</taxon>
        <taxon>Cytophagaceae</taxon>
        <taxon>Siphonobacter</taxon>
    </lineage>
</organism>
<evidence type="ECO:0000256" key="1">
    <source>
        <dbReference type="ARBA" id="ARBA00011955"/>
    </source>
</evidence>
<keyword evidence="14" id="KW-1185">Reference proteome</keyword>
<dbReference type="RefSeq" id="WP_093202021.1">
    <property type="nucleotide sequence ID" value="NZ_FNGS01000004.1"/>
</dbReference>
<evidence type="ECO:0000256" key="2">
    <source>
        <dbReference type="ARBA" id="ARBA00016337"/>
    </source>
</evidence>
<evidence type="ECO:0000256" key="12">
    <source>
        <dbReference type="SAM" id="SignalP"/>
    </source>
</evidence>
<dbReference type="EMBL" id="FNGS01000004">
    <property type="protein sequence ID" value="SDM02631.1"/>
    <property type="molecule type" value="Genomic_DNA"/>
</dbReference>
<evidence type="ECO:0000256" key="4">
    <source>
        <dbReference type="ARBA" id="ARBA00022679"/>
    </source>
</evidence>
<keyword evidence="4 10" id="KW-0808">Transferase</keyword>
<comment type="similarity">
    <text evidence="10">Belongs to the ApbE family.</text>
</comment>
<keyword evidence="13" id="KW-0449">Lipoprotein</keyword>
<dbReference type="PANTHER" id="PTHR30040:SF2">
    <property type="entry name" value="FAD:PROTEIN FMN TRANSFERASE"/>
    <property type="match status" value="1"/>
</dbReference>
<dbReference type="OrthoDB" id="9778595at2"/>
<comment type="catalytic activity">
    <reaction evidence="9 10">
        <text>L-threonyl-[protein] + FAD = FMN-L-threonyl-[protein] + AMP + H(+)</text>
        <dbReference type="Rhea" id="RHEA:36847"/>
        <dbReference type="Rhea" id="RHEA-COMP:11060"/>
        <dbReference type="Rhea" id="RHEA-COMP:11061"/>
        <dbReference type="ChEBI" id="CHEBI:15378"/>
        <dbReference type="ChEBI" id="CHEBI:30013"/>
        <dbReference type="ChEBI" id="CHEBI:57692"/>
        <dbReference type="ChEBI" id="CHEBI:74257"/>
        <dbReference type="ChEBI" id="CHEBI:456215"/>
        <dbReference type="EC" id="2.7.1.180"/>
    </reaction>
</comment>
<keyword evidence="7 10" id="KW-0460">Magnesium</keyword>
<feature type="signal peptide" evidence="12">
    <location>
        <begin position="1"/>
        <end position="18"/>
    </location>
</feature>
<dbReference type="AlphaFoldDB" id="A0A1G9PVW9"/>
<dbReference type="GO" id="GO:0046872">
    <property type="term" value="F:metal ion binding"/>
    <property type="evidence" value="ECO:0007669"/>
    <property type="project" value="UniProtKB-UniRule"/>
</dbReference>
<protein>
    <recommendedName>
        <fullName evidence="2 10">FAD:protein FMN transferase</fullName>
        <ecNumber evidence="1 10">2.7.1.180</ecNumber>
    </recommendedName>
    <alternativeName>
        <fullName evidence="8 10">Flavin transferase</fullName>
    </alternativeName>
</protein>
<keyword evidence="3 10" id="KW-0285">Flavoprotein</keyword>
<keyword evidence="6 10" id="KW-0274">FAD</keyword>
<evidence type="ECO:0000256" key="6">
    <source>
        <dbReference type="ARBA" id="ARBA00022827"/>
    </source>
</evidence>
<evidence type="ECO:0000313" key="14">
    <source>
        <dbReference type="Proteomes" id="UP000198901"/>
    </source>
</evidence>
<dbReference type="EC" id="2.7.1.180" evidence="1 10"/>
<feature type="binding site" evidence="11">
    <location>
        <position position="284"/>
    </location>
    <ligand>
        <name>Mg(2+)</name>
        <dbReference type="ChEBI" id="CHEBI:18420"/>
    </ligand>
</feature>
<dbReference type="Proteomes" id="UP000198901">
    <property type="component" value="Unassembled WGS sequence"/>
</dbReference>
<dbReference type="InterPro" id="IPR003374">
    <property type="entry name" value="ApbE-like_sf"/>
</dbReference>
<keyword evidence="12" id="KW-0732">Signal</keyword>
<comment type="cofactor">
    <cofactor evidence="11">
        <name>Mg(2+)</name>
        <dbReference type="ChEBI" id="CHEBI:18420"/>
    </cofactor>
    <cofactor evidence="11">
        <name>Mn(2+)</name>
        <dbReference type="ChEBI" id="CHEBI:29035"/>
    </cofactor>
    <text evidence="11">Magnesium. Can also use manganese.</text>
</comment>
<reference evidence="13 14" key="1">
    <citation type="submission" date="2016-10" db="EMBL/GenBank/DDBJ databases">
        <authorList>
            <person name="de Groot N.N."/>
        </authorList>
    </citation>
    <scope>NUCLEOTIDE SEQUENCE [LARGE SCALE GENOMIC DNA]</scope>
    <source>
        <strain evidence="13 14">DSM 21668</strain>
    </source>
</reference>
<dbReference type="InterPro" id="IPR024932">
    <property type="entry name" value="ApbE"/>
</dbReference>
<sequence>MRRLLLPLLLLTAAQGMAQSKKWVFRQPKMGSLFTVQTWSTDSAAAAGAAARAFRLVDSLNLIFSDYLPESELSRLNATAGSGRFIPVSPALQEILAQSKMAWERSEGTFDVTVGQLTQLWRTSRKSRKLPEPEVLKKALATVGSRYMILKNNTVSLQRPGTRLDLGAIGKGYAAQRMLEEMERQGFPETLCDAAGNMAVGKSHGAEKWKIGIEIPGTNGELLEKYLPLESEGISTSGDAYQAVIIDGKSYAHIVSPETGLGLGYKRQVTIVARDAATADWLSTACYMLPPEKAIRLAEREKAQVLILENTEKGMKTWSAGFKKFGLEE</sequence>
<feature type="binding site" evidence="11">
    <location>
        <position position="168"/>
    </location>
    <ligand>
        <name>Mg(2+)</name>
        <dbReference type="ChEBI" id="CHEBI:18420"/>
    </ligand>
</feature>
<evidence type="ECO:0000256" key="9">
    <source>
        <dbReference type="ARBA" id="ARBA00048540"/>
    </source>
</evidence>
<feature type="binding site" evidence="11">
    <location>
        <position position="280"/>
    </location>
    <ligand>
        <name>Mg(2+)</name>
        <dbReference type="ChEBI" id="CHEBI:18420"/>
    </ligand>
</feature>
<keyword evidence="5 10" id="KW-0479">Metal-binding</keyword>
<evidence type="ECO:0000256" key="10">
    <source>
        <dbReference type="PIRNR" id="PIRNR006268"/>
    </source>
</evidence>
<evidence type="ECO:0000313" key="13">
    <source>
        <dbReference type="EMBL" id="SDM02631.1"/>
    </source>
</evidence>
<dbReference type="Pfam" id="PF02424">
    <property type="entry name" value="ApbE"/>
    <property type="match status" value="1"/>
</dbReference>
<dbReference type="PIRSF" id="PIRSF006268">
    <property type="entry name" value="ApbE"/>
    <property type="match status" value="1"/>
</dbReference>
<evidence type="ECO:0000256" key="7">
    <source>
        <dbReference type="ARBA" id="ARBA00022842"/>
    </source>
</evidence>
<name>A0A1G9PVW9_9BACT</name>
<gene>
    <name evidence="13" type="ORF">SAMN04488090_2336</name>
</gene>
<dbReference type="PANTHER" id="PTHR30040">
    <property type="entry name" value="THIAMINE BIOSYNTHESIS LIPOPROTEIN APBE"/>
    <property type="match status" value="1"/>
</dbReference>
<dbReference type="GO" id="GO:0016740">
    <property type="term" value="F:transferase activity"/>
    <property type="evidence" value="ECO:0007669"/>
    <property type="project" value="UniProtKB-UniRule"/>
</dbReference>